<dbReference type="Proteomes" id="UP000827976">
    <property type="component" value="Chromosome 17"/>
</dbReference>
<evidence type="ECO:0000313" key="1">
    <source>
        <dbReference type="EMBL" id="KAH7657905.1"/>
    </source>
</evidence>
<proteinExistence type="predicted"/>
<reference evidence="2" key="1">
    <citation type="journal article" date="2022" name="Nat. Commun.">
        <title>Chromosome evolution and the genetic basis of agronomically important traits in greater yam.</title>
        <authorList>
            <person name="Bredeson J.V."/>
            <person name="Lyons J.B."/>
            <person name="Oniyinde I.O."/>
            <person name="Okereke N.R."/>
            <person name="Kolade O."/>
            <person name="Nnabue I."/>
            <person name="Nwadili C.O."/>
            <person name="Hribova E."/>
            <person name="Parker M."/>
            <person name="Nwogha J."/>
            <person name="Shu S."/>
            <person name="Carlson J."/>
            <person name="Kariba R."/>
            <person name="Muthemba S."/>
            <person name="Knop K."/>
            <person name="Barton G.J."/>
            <person name="Sherwood A.V."/>
            <person name="Lopez-Montes A."/>
            <person name="Asiedu R."/>
            <person name="Jamnadass R."/>
            <person name="Muchugi A."/>
            <person name="Goodstein D."/>
            <person name="Egesi C.N."/>
            <person name="Featherston J."/>
            <person name="Asfaw A."/>
            <person name="Simpson G.G."/>
            <person name="Dolezel J."/>
            <person name="Hendre P.S."/>
            <person name="Van Deynze A."/>
            <person name="Kumar P.L."/>
            <person name="Obidiegwu J.E."/>
            <person name="Bhattacharjee R."/>
            <person name="Rokhsar D.S."/>
        </authorList>
    </citation>
    <scope>NUCLEOTIDE SEQUENCE [LARGE SCALE GENOMIC DNA]</scope>
    <source>
        <strain evidence="2">cv. TDa95/00328</strain>
    </source>
</reference>
<organism evidence="1 2">
    <name type="scientific">Dioscorea alata</name>
    <name type="common">Purple yam</name>
    <dbReference type="NCBI Taxonomy" id="55571"/>
    <lineage>
        <taxon>Eukaryota</taxon>
        <taxon>Viridiplantae</taxon>
        <taxon>Streptophyta</taxon>
        <taxon>Embryophyta</taxon>
        <taxon>Tracheophyta</taxon>
        <taxon>Spermatophyta</taxon>
        <taxon>Magnoliopsida</taxon>
        <taxon>Liliopsida</taxon>
        <taxon>Dioscoreales</taxon>
        <taxon>Dioscoreaceae</taxon>
        <taxon>Dioscorea</taxon>
    </lineage>
</organism>
<evidence type="ECO:0000313" key="2">
    <source>
        <dbReference type="Proteomes" id="UP000827976"/>
    </source>
</evidence>
<protein>
    <submittedName>
        <fullName evidence="1">Ribonuclease H-like protein</fullName>
    </submittedName>
</protein>
<gene>
    <name evidence="1" type="ORF">IHE45_17G051000</name>
</gene>
<comment type="caution">
    <text evidence="1">The sequence shown here is derived from an EMBL/GenBank/DDBJ whole genome shotgun (WGS) entry which is preliminary data.</text>
</comment>
<keyword evidence="2" id="KW-1185">Reference proteome</keyword>
<dbReference type="EMBL" id="CM037027">
    <property type="protein sequence ID" value="KAH7657905.1"/>
    <property type="molecule type" value="Genomic_DNA"/>
</dbReference>
<name>A0ACB7UC62_DIOAL</name>
<sequence>MVETSNPYDIIADPRIFQPIEEYDVDIRDRIRRSYLLKGPCQPIGYDFPKKQHGKEISEKGASDIFTRKGFSNWRKALKNFNQHRVVLDVVRILLVQGLAFRDHDESSSSKNKENFLEILNWYAKRVKKVGNVINENVPGNNQLTSPLIQKQLVNACATETTLAIISEIGDSNFSLIVDESRDKLIKEQMAIILRFMNKQGQVVKRFLAIQHVIDTTTFSLKVTLDELFDRHGLSISKLRGQGYDGASNMRSEFNGLKTLILKENPFAFYIHYFAHQLQLVVVSIAKSILVVSDFFCYKNMIVNIVGASCKRKNELLQTHYRKIVERLKTGEIFSGKGKRQEENLAKAGDTLLEVLQNVCQDGSIVDQKGLASSLISKMESFEFCLCLAFDDENQKDQNIINAMALIDTVKDRIQDLRDNRLDELLEEIQSFCGRMYIPVPNMEDKIPIRGRFWREGQWITYYHHYHAEICITVIDLIAIEMNNWFTKTTTELLTCISCLDPRTHFLVLKEQLHTYIHDVRRCSDFVECDDLASFAVKLVKSRKHLVFPLVYRLIELALILSVATVIVERSFSAMNIIKTDLRNKIRDEWLNDMMICYIERQSI</sequence>
<accession>A0ACB7UC62</accession>